<name>A0A2K5X4J1_MACFA</name>
<evidence type="ECO:0000256" key="8">
    <source>
        <dbReference type="RuleBase" id="RU003629"/>
    </source>
</evidence>
<evidence type="ECO:0000256" key="2">
    <source>
        <dbReference type="ARBA" id="ARBA00022980"/>
    </source>
</evidence>
<comment type="similarity">
    <text evidence="1 8">Belongs to the universal ribosomal protein uS11 family.</text>
</comment>
<reference evidence="10" key="3">
    <citation type="submission" date="2025-09" db="UniProtKB">
        <authorList>
            <consortium name="Ensembl"/>
        </authorList>
    </citation>
    <scope>IDENTIFICATION</scope>
</reference>
<organism evidence="10 11">
    <name type="scientific">Macaca fascicularis</name>
    <name type="common">Crab-eating macaque</name>
    <name type="synonym">Cynomolgus monkey</name>
    <dbReference type="NCBI Taxonomy" id="9541"/>
    <lineage>
        <taxon>Eukaryota</taxon>
        <taxon>Metazoa</taxon>
        <taxon>Chordata</taxon>
        <taxon>Craniata</taxon>
        <taxon>Vertebrata</taxon>
        <taxon>Euteleostomi</taxon>
        <taxon>Mammalia</taxon>
        <taxon>Eutheria</taxon>
        <taxon>Euarchontoglires</taxon>
        <taxon>Primates</taxon>
        <taxon>Haplorrhini</taxon>
        <taxon>Catarrhini</taxon>
        <taxon>Cercopithecidae</taxon>
        <taxon>Cercopithecinae</taxon>
        <taxon>Macaca</taxon>
    </lineage>
</organism>
<dbReference type="Ensembl" id="ENSMFAT00000018693.2">
    <property type="protein sequence ID" value="ENSMFAP00000044399.2"/>
    <property type="gene ID" value="ENSMFAG00000039531.2"/>
</dbReference>
<evidence type="ECO:0000256" key="5">
    <source>
        <dbReference type="ARBA" id="ARBA00044343"/>
    </source>
</evidence>
<comment type="function">
    <text evidence="6">Component of the small ribosomal subunit. The ribosome is a large ribonucleoprotein complex responsible for the synthesis of proteins in the cell. Part of the small subunit (SSU) processome, first precursor of the small eukaryotic ribosomal subunit. During the assembly of the SSU processome in the nucleolus, many ribosome biogenesis factors, an RNA chaperone and ribosomal proteins associate with the nascent pre-rRNA and work in concert to generate RNA folding, modifications, rearrangements and cleavage as well as targeted degradation of pre-ribosomal RNA by the RNA exosome.</text>
</comment>
<dbReference type="STRING" id="9541.ENSMFAP00000044399"/>
<protein>
    <recommendedName>
        <fullName evidence="4">Small ribosomal subunit protein uS11</fullName>
    </recommendedName>
    <alternativeName>
        <fullName evidence="5">40S ribosomal protein S14</fullName>
    </alternativeName>
</protein>
<gene>
    <name evidence="10" type="primary">RPS14</name>
</gene>
<dbReference type="GO" id="GO:0003735">
    <property type="term" value="F:structural constituent of ribosome"/>
    <property type="evidence" value="ECO:0007669"/>
    <property type="project" value="InterPro"/>
</dbReference>
<accession>A0A2K5X4J1</accession>
<feature type="region of interest" description="Disordered" evidence="9">
    <location>
        <begin position="195"/>
        <end position="215"/>
    </location>
</feature>
<dbReference type="Bgee" id="ENSMFAG00000039531">
    <property type="expression patterns" value="Expressed in lymph node and 13 other cell types or tissues"/>
</dbReference>
<dbReference type="GO" id="GO:0006412">
    <property type="term" value="P:translation"/>
    <property type="evidence" value="ECO:0007669"/>
    <property type="project" value="InterPro"/>
</dbReference>
<proteinExistence type="inferred from homology"/>
<feature type="compositionally biased region" description="Basic residues" evidence="9">
    <location>
        <begin position="206"/>
        <end position="215"/>
    </location>
</feature>
<keyword evidence="3 8" id="KW-0687">Ribonucleoprotein</keyword>
<dbReference type="PANTHER" id="PTHR11759">
    <property type="entry name" value="40S RIBOSOMAL PROTEIN S14/30S RIBOSOMAL PROTEIN S11"/>
    <property type="match status" value="1"/>
</dbReference>
<dbReference type="AlphaFoldDB" id="A0A2K5X4J1"/>
<evidence type="ECO:0000313" key="10">
    <source>
        <dbReference type="Ensembl" id="ENSMFAP00000044399.2"/>
    </source>
</evidence>
<dbReference type="VEuPathDB" id="HostDB:ENSMFAG00000039531"/>
<dbReference type="PROSITE" id="PS00054">
    <property type="entry name" value="RIBOSOMAL_S11"/>
    <property type="match status" value="1"/>
</dbReference>
<dbReference type="InterPro" id="IPR018102">
    <property type="entry name" value="Ribosomal_uS11_CS"/>
</dbReference>
<dbReference type="Proteomes" id="UP000233100">
    <property type="component" value="Chromosome 6"/>
</dbReference>
<evidence type="ECO:0000256" key="7">
    <source>
        <dbReference type="ARBA" id="ARBA00046547"/>
    </source>
</evidence>
<evidence type="ECO:0000256" key="9">
    <source>
        <dbReference type="SAM" id="MobiDB-lite"/>
    </source>
</evidence>
<comment type="subunit">
    <text evidence="7">Component of the small ribosomal subunit. Part of the small subunit (SSU) processome, composed of more than 70 proteins and the RNA chaperone small nucleolar RNA (snoRNA) U3.</text>
</comment>
<keyword evidence="2 8" id="KW-0689">Ribosomal protein</keyword>
<sequence>MNAGRACSMSKGPAMTTLTSPHLASAWAGHICKAGSINQRWLPCSNDYSKPPPNATLGPAQTGQSLGQTGMIRIQVLPREARPQVAEGENVFGVCHIFASFNDTFVHVTDLSGKETICRVTGGMKVKADRDESSPYAAMLAAQDVAQRCKELGITALHIKLRATGGNRTKTPGPGAQSALRALARSGMKIGRIEDVTPIPSDSTRRKGGRRGRRL</sequence>
<dbReference type="InterPro" id="IPR036967">
    <property type="entry name" value="Ribosomal_uS11_sf"/>
</dbReference>
<evidence type="ECO:0000256" key="6">
    <source>
        <dbReference type="ARBA" id="ARBA00045441"/>
    </source>
</evidence>
<evidence type="ECO:0000256" key="1">
    <source>
        <dbReference type="ARBA" id="ARBA00006194"/>
    </source>
</evidence>
<evidence type="ECO:0000256" key="3">
    <source>
        <dbReference type="ARBA" id="ARBA00023274"/>
    </source>
</evidence>
<dbReference type="GO" id="GO:0022627">
    <property type="term" value="C:cytosolic small ribosomal subunit"/>
    <property type="evidence" value="ECO:0007669"/>
    <property type="project" value="UniProtKB-ARBA"/>
</dbReference>
<dbReference type="FunFam" id="3.30.420.80:FF:000018">
    <property type="entry name" value="40S ribosomal protein S14"/>
    <property type="match status" value="1"/>
</dbReference>
<evidence type="ECO:0000256" key="4">
    <source>
        <dbReference type="ARBA" id="ARBA00035160"/>
    </source>
</evidence>
<dbReference type="InterPro" id="IPR001971">
    <property type="entry name" value="Ribosomal_uS11"/>
</dbReference>
<evidence type="ECO:0000313" key="11">
    <source>
        <dbReference type="Proteomes" id="UP000233100"/>
    </source>
</evidence>
<dbReference type="Pfam" id="PF00411">
    <property type="entry name" value="Ribosomal_S11"/>
    <property type="match status" value="1"/>
</dbReference>
<keyword evidence="11" id="KW-1185">Reference proteome</keyword>
<dbReference type="HAMAP" id="MF_01310">
    <property type="entry name" value="Ribosomal_uS11"/>
    <property type="match status" value="1"/>
</dbReference>
<dbReference type="NCBIfam" id="NF007176">
    <property type="entry name" value="PRK09607.1"/>
    <property type="match status" value="1"/>
</dbReference>
<dbReference type="GeneTree" id="ENSGT00390000000703"/>
<dbReference type="Gene3D" id="3.30.420.80">
    <property type="entry name" value="Ribosomal protein S11"/>
    <property type="match status" value="1"/>
</dbReference>
<dbReference type="SUPFAM" id="SSF53137">
    <property type="entry name" value="Translational machinery components"/>
    <property type="match status" value="1"/>
</dbReference>
<reference evidence="10" key="2">
    <citation type="submission" date="2025-08" db="UniProtKB">
        <authorList>
            <consortium name="Ensembl"/>
        </authorList>
    </citation>
    <scope>IDENTIFICATION</scope>
</reference>
<reference evidence="10 11" key="1">
    <citation type="submission" date="2013-03" db="EMBL/GenBank/DDBJ databases">
        <authorList>
            <person name="Warren W."/>
            <person name="Wilson R.K."/>
        </authorList>
    </citation>
    <scope>NUCLEOTIDE SEQUENCE</scope>
</reference>